<feature type="signal peptide" evidence="1">
    <location>
        <begin position="1"/>
        <end position="18"/>
    </location>
</feature>
<gene>
    <name evidence="2" type="ORF">RM553_04475</name>
</gene>
<proteinExistence type="predicted"/>
<dbReference type="EMBL" id="JAVRHQ010000003">
    <property type="protein sequence ID" value="MDT0642080.1"/>
    <property type="molecule type" value="Genomic_DNA"/>
</dbReference>
<sequence length="135" mass="15307">MRNLMLAVLIFSCGLMYAQQEEVELKVYQESLCSGDVFEVNTHGVKFKKVISDSRCPRNVTCIWAGEVKVLLEFFENGKSVGEKIVAGTNFPLEDFFGKSFALSDFAVYPYPESPQEIQNSEYSLQLKITEKVED</sequence>
<evidence type="ECO:0000313" key="2">
    <source>
        <dbReference type="EMBL" id="MDT0642080.1"/>
    </source>
</evidence>
<evidence type="ECO:0000313" key="3">
    <source>
        <dbReference type="Proteomes" id="UP001262889"/>
    </source>
</evidence>
<organism evidence="2 3">
    <name type="scientific">Autumnicola tepida</name>
    <dbReference type="NCBI Taxonomy" id="3075595"/>
    <lineage>
        <taxon>Bacteria</taxon>
        <taxon>Pseudomonadati</taxon>
        <taxon>Bacteroidota</taxon>
        <taxon>Flavobacteriia</taxon>
        <taxon>Flavobacteriales</taxon>
        <taxon>Flavobacteriaceae</taxon>
        <taxon>Autumnicola</taxon>
    </lineage>
</organism>
<keyword evidence="3" id="KW-1185">Reference proteome</keyword>
<evidence type="ECO:0000256" key="1">
    <source>
        <dbReference type="SAM" id="SignalP"/>
    </source>
</evidence>
<name>A0ABU3C6W0_9FLAO</name>
<dbReference type="Proteomes" id="UP001262889">
    <property type="component" value="Unassembled WGS sequence"/>
</dbReference>
<protein>
    <submittedName>
        <fullName evidence="2">Uncharacterized protein</fullName>
    </submittedName>
</protein>
<keyword evidence="1" id="KW-0732">Signal</keyword>
<accession>A0ABU3C6W0</accession>
<dbReference type="RefSeq" id="WP_311533751.1">
    <property type="nucleotide sequence ID" value="NZ_JAVRHQ010000003.1"/>
</dbReference>
<reference evidence="2 3" key="1">
    <citation type="submission" date="2023-09" db="EMBL/GenBank/DDBJ databases">
        <authorList>
            <person name="Rey-Velasco X."/>
        </authorList>
    </citation>
    <scope>NUCLEOTIDE SEQUENCE [LARGE SCALE GENOMIC DNA]</scope>
    <source>
        <strain evidence="2 3">F363</strain>
    </source>
</reference>
<comment type="caution">
    <text evidence="2">The sequence shown here is derived from an EMBL/GenBank/DDBJ whole genome shotgun (WGS) entry which is preliminary data.</text>
</comment>
<feature type="chain" id="PRO_5045685738" evidence="1">
    <location>
        <begin position="19"/>
        <end position="135"/>
    </location>
</feature>